<keyword evidence="9" id="KW-0963">Cytoplasm</keyword>
<dbReference type="Gene3D" id="3.90.1150.10">
    <property type="entry name" value="Aspartate Aminotransferase, domain 1"/>
    <property type="match status" value="1"/>
</dbReference>
<dbReference type="InterPro" id="IPR015421">
    <property type="entry name" value="PyrdxlP-dep_Trfase_major"/>
</dbReference>
<dbReference type="InterPro" id="IPR005814">
    <property type="entry name" value="Aminotrans_3"/>
</dbReference>
<dbReference type="InterPro" id="IPR049704">
    <property type="entry name" value="Aminotrans_3_PPA_site"/>
</dbReference>
<evidence type="ECO:0000256" key="7">
    <source>
        <dbReference type="ARBA" id="ARBA00022898"/>
    </source>
</evidence>
<comment type="pathway">
    <text evidence="2 9">Cofactor biosynthesis; biotin biosynthesis; 7,8-diaminononanoate from 8-amino-7-oxononanoate (SAM route): step 1/1.</text>
</comment>
<dbReference type="PIRSF" id="PIRSF000521">
    <property type="entry name" value="Transaminase_4ab_Lys_Orn"/>
    <property type="match status" value="1"/>
</dbReference>
<feature type="binding site" evidence="9">
    <location>
        <position position="278"/>
    </location>
    <ligand>
        <name>substrate</name>
    </ligand>
</feature>
<proteinExistence type="inferred from homology"/>
<dbReference type="PANTHER" id="PTHR42684">
    <property type="entry name" value="ADENOSYLMETHIONINE-8-AMINO-7-OXONONANOATE AMINOTRANSFERASE"/>
    <property type="match status" value="1"/>
</dbReference>
<dbReference type="EC" id="2.6.1.62" evidence="9"/>
<dbReference type="PANTHER" id="PTHR42684:SF3">
    <property type="entry name" value="ADENOSYLMETHIONINE-8-AMINO-7-OXONONANOATE AMINOTRANSFERASE"/>
    <property type="match status" value="1"/>
</dbReference>
<reference evidence="10" key="1">
    <citation type="submission" date="2021-02" db="EMBL/GenBank/DDBJ databases">
        <title>Comparative genomics of Ferrovum myxofaciens strains, predominant extremophile bacteria forming large biofilm stalactites in acid mine ecosystems.</title>
        <authorList>
            <person name="Burkartova K."/>
            <person name="Ridl J."/>
            <person name="Pajer P."/>
            <person name="Falteisek L."/>
        </authorList>
    </citation>
    <scope>NUCLEOTIDE SEQUENCE</scope>
    <source>
        <strain evidence="10">MI1III</strain>
    </source>
</reference>
<feature type="site" description="Participates in the substrate recognition with KAPA and in a stacking interaction with the adenine ring of SAM" evidence="9">
    <location>
        <position position="19"/>
    </location>
</feature>
<name>A0A9E6MVP4_9PROT</name>
<sequence>MNQAASWAKRSAAAVWHPCTQMQWLEEHPVHLIQSAQGAWLVEEQQGRRVLDAISSWWVNLWGHGHPAIVAALKDQLDRLDHVMLAGLTHQPVVELSERLSLRTGGSLGHCFYGSDGASATEMALKMSAHYWRHQGQPNKNSFIALAHGYHGETLGALGVTDIPLFRTAYAALIRGAHTIPAPDSRIPGSEARSLEALATYLAAHQGEVAALILEPLVQAAAGMVFHSPEYVRAVLACCRHHDVHVIADEIAVGFGRTGTFFAYEQSGITPDFLCLSKGITGGFLPLSVVLTQDPLYQAFYAEGVDRAFLHSHSYTGNPLACRAALAVQQLFDETGILALNQARQAQMAQQVAPLFAHPRITQGRQRGMIWACEVIDPPAHFARRFHARAWEAGVLLRPIGHTLYFMPPLNLTGEELDFLVSRTLETLEEVLA</sequence>
<comment type="similarity">
    <text evidence="9">Belongs to the class-III pyridoxal-phosphate-dependent aminotransferase family. BioA subfamily.</text>
</comment>
<evidence type="ECO:0000256" key="1">
    <source>
        <dbReference type="ARBA" id="ARBA00001933"/>
    </source>
</evidence>
<dbReference type="InterPro" id="IPR005815">
    <property type="entry name" value="BioA"/>
</dbReference>
<dbReference type="PROSITE" id="PS00600">
    <property type="entry name" value="AA_TRANSFER_CLASS_3"/>
    <property type="match status" value="1"/>
</dbReference>
<evidence type="ECO:0000256" key="2">
    <source>
        <dbReference type="ARBA" id="ARBA00005063"/>
    </source>
</evidence>
<feature type="binding site" evidence="9">
    <location>
        <position position="249"/>
    </location>
    <ligand>
        <name>pyridoxal 5'-phosphate</name>
        <dbReference type="ChEBI" id="CHEBI:597326"/>
    </ligand>
</feature>
<keyword evidence="7 9" id="KW-0663">Pyridoxal phosphate</keyword>
<keyword evidence="4 9" id="KW-0808">Transferase</keyword>
<dbReference type="Proteomes" id="UP000683551">
    <property type="component" value="Chromosome"/>
</dbReference>
<keyword evidence="5 9" id="KW-0949">S-adenosyl-L-methionine</keyword>
<dbReference type="Pfam" id="PF00202">
    <property type="entry name" value="Aminotran_3"/>
    <property type="match status" value="1"/>
</dbReference>
<dbReference type="EMBL" id="CP071137">
    <property type="protein sequence ID" value="QWY77282.1"/>
    <property type="molecule type" value="Genomic_DNA"/>
</dbReference>
<dbReference type="InterPro" id="IPR015424">
    <property type="entry name" value="PyrdxlP-dep_Trfase"/>
</dbReference>
<evidence type="ECO:0000313" key="11">
    <source>
        <dbReference type="Proteomes" id="UP000683551"/>
    </source>
</evidence>
<dbReference type="GO" id="GO:0030170">
    <property type="term" value="F:pyridoxal phosphate binding"/>
    <property type="evidence" value="ECO:0007669"/>
    <property type="project" value="UniProtKB-UniRule"/>
</dbReference>
<evidence type="ECO:0000256" key="9">
    <source>
        <dbReference type="HAMAP-Rule" id="MF_00834"/>
    </source>
</evidence>
<feature type="binding site" evidence="9">
    <location>
        <position position="312"/>
    </location>
    <ligand>
        <name>substrate</name>
    </ligand>
</feature>
<feature type="binding site" evidence="9">
    <location>
        <position position="57"/>
    </location>
    <ligand>
        <name>substrate</name>
    </ligand>
</feature>
<evidence type="ECO:0000256" key="6">
    <source>
        <dbReference type="ARBA" id="ARBA00022756"/>
    </source>
</evidence>
<dbReference type="GO" id="GO:0004141">
    <property type="term" value="F:dethiobiotin synthase activity"/>
    <property type="evidence" value="ECO:0007669"/>
    <property type="project" value="TreeGrafter"/>
</dbReference>
<dbReference type="GO" id="GO:0005737">
    <property type="term" value="C:cytoplasm"/>
    <property type="evidence" value="ECO:0007669"/>
    <property type="project" value="UniProtKB-SubCell"/>
</dbReference>
<dbReference type="GO" id="GO:0004015">
    <property type="term" value="F:adenosylmethionine-8-amino-7-oxononanoate transaminase activity"/>
    <property type="evidence" value="ECO:0007669"/>
    <property type="project" value="UniProtKB-UniRule"/>
</dbReference>
<dbReference type="RefSeq" id="WP_273144504.1">
    <property type="nucleotide sequence ID" value="NZ_CP053675.1"/>
</dbReference>
<keyword evidence="6 9" id="KW-0093">Biotin biosynthesis</keyword>
<feature type="binding site" evidence="9">
    <location>
        <position position="398"/>
    </location>
    <ligand>
        <name>substrate</name>
    </ligand>
</feature>
<feature type="binding site" evidence="9">
    <location>
        <position position="150"/>
    </location>
    <ligand>
        <name>substrate</name>
    </ligand>
</feature>
<keyword evidence="3 9" id="KW-0032">Aminotransferase</keyword>
<comment type="subunit">
    <text evidence="9">Homodimer.</text>
</comment>
<dbReference type="NCBIfam" id="TIGR00508">
    <property type="entry name" value="bioA"/>
    <property type="match status" value="1"/>
</dbReference>
<comment type="function">
    <text evidence="9">Catalyzes the transfer of the alpha-amino group from S-adenosyl-L-methionine (SAM) to 7-keto-8-aminopelargonic acid (KAPA) to form 7,8-diaminopelargonic acid (DAPA). It is the only aminotransferase known to utilize SAM as an amino donor.</text>
</comment>
<dbReference type="Gene3D" id="3.40.640.10">
    <property type="entry name" value="Type I PLP-dependent aspartate aminotransferase-like (Major domain)"/>
    <property type="match status" value="1"/>
</dbReference>
<accession>A0A9E6MVP4</accession>
<organism evidence="10 11">
    <name type="scientific">Ferrovum myxofaciens</name>
    <dbReference type="NCBI Taxonomy" id="416213"/>
    <lineage>
        <taxon>Bacteria</taxon>
        <taxon>Pseudomonadati</taxon>
        <taxon>Pseudomonadota</taxon>
        <taxon>Betaproteobacteria</taxon>
        <taxon>Ferrovales</taxon>
        <taxon>Ferrovaceae</taxon>
        <taxon>Ferrovum</taxon>
    </lineage>
</organism>
<dbReference type="InterPro" id="IPR015422">
    <property type="entry name" value="PyrdxlP-dep_Trfase_small"/>
</dbReference>
<feature type="binding site" evidence="9">
    <location>
        <begin position="117"/>
        <end position="118"/>
    </location>
    <ligand>
        <name>pyridoxal 5'-phosphate</name>
        <dbReference type="ChEBI" id="CHEBI:597326"/>
    </ligand>
</feature>
<comment type="catalytic activity">
    <reaction evidence="8 9">
        <text>(8S)-8-amino-7-oxononanoate + S-adenosyl-L-methionine = S-adenosyl-4-methylsulfanyl-2-oxobutanoate + (7R,8S)-7,8-diammoniononanoate</text>
        <dbReference type="Rhea" id="RHEA:16861"/>
        <dbReference type="ChEBI" id="CHEBI:16490"/>
        <dbReference type="ChEBI" id="CHEBI:59789"/>
        <dbReference type="ChEBI" id="CHEBI:149468"/>
        <dbReference type="ChEBI" id="CHEBI:149469"/>
        <dbReference type="EC" id="2.6.1.62"/>
    </reaction>
</comment>
<feature type="modified residue" description="N6-(pyridoxal phosphate)lysine" evidence="9">
    <location>
        <position position="278"/>
    </location>
</feature>
<feature type="binding site" evidence="9">
    <location>
        <begin position="313"/>
        <end position="314"/>
    </location>
    <ligand>
        <name>pyridoxal 5'-phosphate</name>
        <dbReference type="ChEBI" id="CHEBI:597326"/>
    </ligand>
</feature>
<protein>
    <recommendedName>
        <fullName evidence="9">Adenosylmethionine-8-amino-7-oxononanoate aminotransferase</fullName>
        <ecNumber evidence="9">2.6.1.62</ecNumber>
    </recommendedName>
    <alternativeName>
        <fullName evidence="9">7,8-diamino-pelargonic acid aminotransferase</fullName>
        <shortName evidence="9">DAPA AT</shortName>
        <shortName evidence="9">DAPA aminotransferase</shortName>
    </alternativeName>
    <alternativeName>
        <fullName evidence="9">7,8-diaminononanoate synthase</fullName>
        <shortName evidence="9">DANS</shortName>
    </alternativeName>
    <alternativeName>
        <fullName evidence="9">Diaminopelargonic acid synthase</fullName>
    </alternativeName>
</protein>
<evidence type="ECO:0000256" key="5">
    <source>
        <dbReference type="ARBA" id="ARBA00022691"/>
    </source>
</evidence>
<comment type="subcellular location">
    <subcellularLocation>
        <location evidence="9">Cytoplasm</location>
    </subcellularLocation>
</comment>
<dbReference type="HAMAP" id="MF_00834">
    <property type="entry name" value="BioA"/>
    <property type="match status" value="1"/>
</dbReference>
<evidence type="ECO:0000256" key="8">
    <source>
        <dbReference type="ARBA" id="ARBA00048449"/>
    </source>
</evidence>
<dbReference type="AlphaFoldDB" id="A0A9E6MVP4"/>
<evidence type="ECO:0000256" key="3">
    <source>
        <dbReference type="ARBA" id="ARBA00022576"/>
    </source>
</evidence>
<comment type="cofactor">
    <cofactor evidence="1 9">
        <name>pyridoxal 5'-phosphate</name>
        <dbReference type="ChEBI" id="CHEBI:597326"/>
    </cofactor>
</comment>
<gene>
    <name evidence="9 10" type="primary">bioA</name>
    <name evidence="10" type="ORF">JZL65_12565</name>
</gene>
<dbReference type="SUPFAM" id="SSF53383">
    <property type="entry name" value="PLP-dependent transferases"/>
    <property type="match status" value="1"/>
</dbReference>
<evidence type="ECO:0000256" key="4">
    <source>
        <dbReference type="ARBA" id="ARBA00022679"/>
    </source>
</evidence>
<evidence type="ECO:0000313" key="10">
    <source>
        <dbReference type="EMBL" id="QWY77282.1"/>
    </source>
</evidence>
<dbReference type="GO" id="GO:0009102">
    <property type="term" value="P:biotin biosynthetic process"/>
    <property type="evidence" value="ECO:0007669"/>
    <property type="project" value="UniProtKB-UniRule"/>
</dbReference>
<dbReference type="CDD" id="cd00610">
    <property type="entry name" value="OAT_like"/>
    <property type="match status" value="1"/>
</dbReference>